<dbReference type="EMBL" id="FNCY01000002">
    <property type="protein sequence ID" value="SDG89678.1"/>
    <property type="molecule type" value="Genomic_DNA"/>
</dbReference>
<dbReference type="Pfam" id="PF04386">
    <property type="entry name" value="SspB"/>
    <property type="match status" value="1"/>
</dbReference>
<dbReference type="OrthoDB" id="9797358at2"/>
<dbReference type="Proteomes" id="UP000198607">
    <property type="component" value="Unassembled WGS sequence"/>
</dbReference>
<dbReference type="STRING" id="83767.SAMN05660652_00849"/>
<dbReference type="PIRSF" id="PIRSF005276">
    <property type="entry name" value="SspB"/>
    <property type="match status" value="1"/>
</dbReference>
<dbReference type="NCBIfam" id="NF008769">
    <property type="entry name" value="PRK11798.2-5"/>
    <property type="match status" value="1"/>
</dbReference>
<proteinExistence type="predicted"/>
<dbReference type="PANTHER" id="PTHR37486">
    <property type="entry name" value="STRINGENT STARVATION PROTEIN B"/>
    <property type="match status" value="1"/>
</dbReference>
<keyword evidence="3" id="KW-1185">Reference proteome</keyword>
<gene>
    <name evidence="2" type="ORF">SAMN05660652_00849</name>
</gene>
<protein>
    <submittedName>
        <fullName evidence="2">Stringent starvation protein B</fullName>
    </submittedName>
</protein>
<dbReference type="GO" id="GO:0005840">
    <property type="term" value="C:ribosome"/>
    <property type="evidence" value="ECO:0007669"/>
    <property type="project" value="TreeGrafter"/>
</dbReference>
<dbReference type="RefSeq" id="WP_091934135.1">
    <property type="nucleotide sequence ID" value="NZ_FNCY01000002.1"/>
</dbReference>
<name>A0A1G7XZR6_9RHOO</name>
<accession>A0A1G7XZR6</accession>
<feature type="compositionally biased region" description="Low complexity" evidence="1">
    <location>
        <begin position="107"/>
        <end position="120"/>
    </location>
</feature>
<evidence type="ECO:0000256" key="1">
    <source>
        <dbReference type="SAM" id="MobiDB-lite"/>
    </source>
</evidence>
<evidence type="ECO:0000313" key="3">
    <source>
        <dbReference type="Proteomes" id="UP000198607"/>
    </source>
</evidence>
<dbReference type="GO" id="GO:0005829">
    <property type="term" value="C:cytosol"/>
    <property type="evidence" value="ECO:0007669"/>
    <property type="project" value="TreeGrafter"/>
</dbReference>
<dbReference type="GO" id="GO:0045732">
    <property type="term" value="P:positive regulation of protein catabolic process"/>
    <property type="evidence" value="ECO:0007669"/>
    <property type="project" value="TreeGrafter"/>
</dbReference>
<feature type="region of interest" description="Disordered" evidence="1">
    <location>
        <begin position="99"/>
        <end position="136"/>
    </location>
</feature>
<dbReference type="PANTHER" id="PTHR37486:SF1">
    <property type="entry name" value="STRINGENT STARVATION PROTEIN B"/>
    <property type="match status" value="1"/>
</dbReference>
<dbReference type="InterPro" id="IPR007481">
    <property type="entry name" value="SspB"/>
</dbReference>
<dbReference type="InterPro" id="IPR036760">
    <property type="entry name" value="SspB-like_sf"/>
</dbReference>
<dbReference type="Gene3D" id="2.30.30.220">
    <property type="entry name" value="SspB-like"/>
    <property type="match status" value="1"/>
</dbReference>
<organism evidence="2 3">
    <name type="scientific">Propionivibrio dicarboxylicus</name>
    <dbReference type="NCBI Taxonomy" id="83767"/>
    <lineage>
        <taxon>Bacteria</taxon>
        <taxon>Pseudomonadati</taxon>
        <taxon>Pseudomonadota</taxon>
        <taxon>Betaproteobacteria</taxon>
        <taxon>Rhodocyclales</taxon>
        <taxon>Rhodocyclaceae</taxon>
        <taxon>Propionivibrio</taxon>
    </lineage>
</organism>
<reference evidence="2 3" key="1">
    <citation type="submission" date="2016-10" db="EMBL/GenBank/DDBJ databases">
        <authorList>
            <person name="de Groot N.N."/>
        </authorList>
    </citation>
    <scope>NUCLEOTIDE SEQUENCE [LARGE SCALE GENOMIC DNA]</scope>
    <source>
        <strain evidence="2 3">DSM 5885</strain>
    </source>
</reference>
<evidence type="ECO:0000313" key="2">
    <source>
        <dbReference type="EMBL" id="SDG89678.1"/>
    </source>
</evidence>
<dbReference type="AlphaFoldDB" id="A0A1G7XZR6"/>
<sequence length="136" mass="15070">MNLPSTKPYLLRAIHEWCCDNGFTPYISVFPDGRARVPREFVKDGQIVLNVGLEATGHLHIGNEEITFQARFGGVARELYVPIDNVAAIYARENGVGMSFETESKPSTETGDTSPESTEPTEPPPSPNRPKLQRIK</sequence>
<dbReference type="SUPFAM" id="SSF101738">
    <property type="entry name" value="SspB-like"/>
    <property type="match status" value="1"/>
</dbReference>